<proteinExistence type="predicted"/>
<dbReference type="EMBL" id="MRCU01000009">
    <property type="protein sequence ID" value="RKK11573.1"/>
    <property type="molecule type" value="Genomic_DNA"/>
</dbReference>
<protein>
    <submittedName>
        <fullName evidence="2">Uncharacterized protein</fullName>
    </submittedName>
</protein>
<name>A0A3L6N3R1_FUSOX</name>
<comment type="caution">
    <text evidence="2">The sequence shown here is derived from an EMBL/GenBank/DDBJ whole genome shotgun (WGS) entry which is preliminary data.</text>
</comment>
<feature type="region of interest" description="Disordered" evidence="1">
    <location>
        <begin position="29"/>
        <end position="77"/>
    </location>
</feature>
<dbReference type="AlphaFoldDB" id="A0A3L6N3R1"/>
<evidence type="ECO:0000313" key="2">
    <source>
        <dbReference type="EMBL" id="RKK11573.1"/>
    </source>
</evidence>
<evidence type="ECO:0000256" key="1">
    <source>
        <dbReference type="SAM" id="MobiDB-lite"/>
    </source>
</evidence>
<organism evidence="2">
    <name type="scientific">Fusarium oxysporum f. sp. cepae</name>
    <dbReference type="NCBI Taxonomy" id="396571"/>
    <lineage>
        <taxon>Eukaryota</taxon>
        <taxon>Fungi</taxon>
        <taxon>Dikarya</taxon>
        <taxon>Ascomycota</taxon>
        <taxon>Pezizomycotina</taxon>
        <taxon>Sordariomycetes</taxon>
        <taxon>Hypocreomycetidae</taxon>
        <taxon>Hypocreales</taxon>
        <taxon>Nectriaceae</taxon>
        <taxon>Fusarium</taxon>
        <taxon>Fusarium oxysporum species complex</taxon>
    </lineage>
</organism>
<reference evidence="2" key="1">
    <citation type="journal article" date="2018" name="Sci. Rep.">
        <title>Characterisation of pathogen-specific regions and novel effector candidates in Fusarium oxysporum f. sp. cepae.</title>
        <authorList>
            <person name="Armitage A.D."/>
            <person name="Taylor A."/>
            <person name="Sobczyk M.K."/>
            <person name="Baxter L."/>
            <person name="Greenfield B.P."/>
            <person name="Bates H.J."/>
            <person name="Wilson F."/>
            <person name="Jackson A.C."/>
            <person name="Ott S."/>
            <person name="Harrison R.J."/>
            <person name="Clarkson J.P."/>
        </authorList>
    </citation>
    <scope>NUCLEOTIDE SEQUENCE [LARGE SCALE GENOMIC DNA]</scope>
    <source>
        <strain evidence="2">FoC_Fus2</strain>
    </source>
</reference>
<dbReference type="Proteomes" id="UP000270866">
    <property type="component" value="Chromosome 11"/>
</dbReference>
<accession>A0A3L6N3R1</accession>
<sequence>MPVREPAEPILRHSKPVPGLLPFRIEARQDGTQDRSLPGETLDDSAFATIDPIPGAARPDSQRVQPNSDARRVDVGL</sequence>
<gene>
    <name evidence="2" type="ORF">BFJ65_g13452</name>
</gene>